<dbReference type="CDD" id="cd01087">
    <property type="entry name" value="Prolidase"/>
    <property type="match status" value="1"/>
</dbReference>
<evidence type="ECO:0000256" key="4">
    <source>
        <dbReference type="ARBA" id="ARBA00022801"/>
    </source>
</evidence>
<evidence type="ECO:0000256" key="6">
    <source>
        <dbReference type="ARBA" id="ARBA00023211"/>
    </source>
</evidence>
<feature type="domain" description="Peptidase M24" evidence="7">
    <location>
        <begin position="87"/>
        <end position="353"/>
    </location>
</feature>
<organism evidence="8 9">
    <name type="scientific">Tetranychus urticae</name>
    <name type="common">Two-spotted spider mite</name>
    <dbReference type="NCBI Taxonomy" id="32264"/>
    <lineage>
        <taxon>Eukaryota</taxon>
        <taxon>Metazoa</taxon>
        <taxon>Ecdysozoa</taxon>
        <taxon>Arthropoda</taxon>
        <taxon>Chelicerata</taxon>
        <taxon>Arachnida</taxon>
        <taxon>Acari</taxon>
        <taxon>Acariformes</taxon>
        <taxon>Trombidiformes</taxon>
        <taxon>Prostigmata</taxon>
        <taxon>Eleutherengona</taxon>
        <taxon>Raphignathae</taxon>
        <taxon>Tetranychoidea</taxon>
        <taxon>Tetranychidae</taxon>
        <taxon>Tetranychus</taxon>
    </lineage>
</organism>
<dbReference type="EMBL" id="CAEY01000891">
    <property type="status" value="NOT_ANNOTATED_CDS"/>
    <property type="molecule type" value="Genomic_DNA"/>
</dbReference>
<evidence type="ECO:0000313" key="9">
    <source>
        <dbReference type="Proteomes" id="UP000015104"/>
    </source>
</evidence>
<sequence>MGKLKTPEDLKARYGVDQVHYVDTIKQVLANLKPDCLLILHGTNSDSGKTCTKTSFDGLNEFNINDKILHPIISECRVFKTPLELEVMRYANKISSEAHKDVMKKVRSGMKEYQLESLFRHYCHYNGGARLLSYTCICGSGINSSVLHYGHAGAPNDRTLKNGELCLNDMGCEYYCYGADITCTFPISGVFTENQKIIYNAVLASSRSVMDNVKPGVSWVDMHLLADRVHLEHLLKAGLVKGNIDEMMEQRLGAVFMPHGLGHFLGIDTHDVGGYLEHTPERRSEEGLKSLRTARKLEAGMVLTIEPGIYFIGVLLDKALSDPIKSKFLNADKIDQFRNFGGVRIEDNIVVTETGMELLTNVPRTIEDIEALMAEGKNLDIKFPQQKISVNSN</sequence>
<dbReference type="PANTHER" id="PTHR48480:SF2">
    <property type="entry name" value="PEPTIDASE D"/>
    <property type="match status" value="1"/>
</dbReference>
<dbReference type="EnsemblMetazoa" id="tetur31g01420.1">
    <property type="protein sequence ID" value="tetur31g01420.1"/>
    <property type="gene ID" value="tetur31g01420"/>
</dbReference>
<dbReference type="FunFam" id="3.90.230.10:FF:000002">
    <property type="entry name" value="Xaa-Pro aminopeptidase 3"/>
    <property type="match status" value="1"/>
</dbReference>
<dbReference type="Proteomes" id="UP000015104">
    <property type="component" value="Unassembled WGS sequence"/>
</dbReference>
<dbReference type="InterPro" id="IPR029149">
    <property type="entry name" value="Creatin/AminoP/Spt16_N"/>
</dbReference>
<dbReference type="Gene3D" id="3.40.350.10">
    <property type="entry name" value="Creatinase/prolidase N-terminal domain"/>
    <property type="match status" value="1"/>
</dbReference>
<dbReference type="Gene3D" id="3.90.230.10">
    <property type="entry name" value="Creatinase/methionine aminopeptidase superfamily"/>
    <property type="match status" value="1"/>
</dbReference>
<keyword evidence="5" id="KW-0482">Metalloprotease</keyword>
<keyword evidence="3" id="KW-0479">Metal-binding</keyword>
<evidence type="ECO:0000256" key="3">
    <source>
        <dbReference type="ARBA" id="ARBA00022723"/>
    </source>
</evidence>
<dbReference type="GO" id="GO:0046872">
    <property type="term" value="F:metal ion binding"/>
    <property type="evidence" value="ECO:0007669"/>
    <property type="project" value="UniProtKB-KW"/>
</dbReference>
<dbReference type="InterPro" id="IPR000994">
    <property type="entry name" value="Pept_M24"/>
</dbReference>
<keyword evidence="4" id="KW-0378">Hydrolase</keyword>
<comment type="cofactor">
    <cofactor evidence="1">
        <name>Mn(2+)</name>
        <dbReference type="ChEBI" id="CHEBI:29035"/>
    </cofactor>
</comment>
<accession>T1L1E1</accession>
<dbReference type="SUPFAM" id="SSF53092">
    <property type="entry name" value="Creatinase/prolidase N-terminal domain"/>
    <property type="match status" value="1"/>
</dbReference>
<evidence type="ECO:0000259" key="7">
    <source>
        <dbReference type="Pfam" id="PF00557"/>
    </source>
</evidence>
<dbReference type="SUPFAM" id="SSF55920">
    <property type="entry name" value="Creatinase/aminopeptidase"/>
    <property type="match status" value="1"/>
</dbReference>
<keyword evidence="6" id="KW-0464">Manganese</keyword>
<evidence type="ECO:0000256" key="2">
    <source>
        <dbReference type="ARBA" id="ARBA00022670"/>
    </source>
</evidence>
<dbReference type="InterPro" id="IPR036005">
    <property type="entry name" value="Creatinase/aminopeptidase-like"/>
</dbReference>
<name>T1L1E1_TETUR</name>
<dbReference type="Pfam" id="PF00557">
    <property type="entry name" value="Peptidase_M24"/>
    <property type="match status" value="1"/>
</dbReference>
<reference evidence="9" key="1">
    <citation type="submission" date="2011-08" db="EMBL/GenBank/DDBJ databases">
        <authorList>
            <person name="Rombauts S."/>
        </authorList>
    </citation>
    <scope>NUCLEOTIDE SEQUENCE</scope>
    <source>
        <strain evidence="9">London</strain>
    </source>
</reference>
<protein>
    <recommendedName>
        <fullName evidence="7">Peptidase M24 domain-containing protein</fullName>
    </recommendedName>
</protein>
<dbReference type="eggNOG" id="KOG2737">
    <property type="taxonomic scope" value="Eukaryota"/>
</dbReference>
<dbReference type="AlphaFoldDB" id="T1L1E1"/>
<keyword evidence="2" id="KW-0645">Protease</keyword>
<evidence type="ECO:0000256" key="1">
    <source>
        <dbReference type="ARBA" id="ARBA00001936"/>
    </source>
</evidence>
<reference evidence="8" key="2">
    <citation type="submission" date="2015-06" db="UniProtKB">
        <authorList>
            <consortium name="EnsemblMetazoa"/>
        </authorList>
    </citation>
    <scope>IDENTIFICATION</scope>
</reference>
<dbReference type="GO" id="GO:0006508">
    <property type="term" value="P:proteolysis"/>
    <property type="evidence" value="ECO:0007669"/>
    <property type="project" value="UniProtKB-KW"/>
</dbReference>
<dbReference type="GO" id="GO:0008237">
    <property type="term" value="F:metallopeptidase activity"/>
    <property type="evidence" value="ECO:0007669"/>
    <property type="project" value="UniProtKB-KW"/>
</dbReference>
<dbReference type="PANTHER" id="PTHR48480">
    <property type="match status" value="1"/>
</dbReference>
<evidence type="ECO:0000256" key="5">
    <source>
        <dbReference type="ARBA" id="ARBA00023049"/>
    </source>
</evidence>
<proteinExistence type="predicted"/>
<dbReference type="HOGENOM" id="CLU_017266_1_2_1"/>
<keyword evidence="9" id="KW-1185">Reference proteome</keyword>
<dbReference type="STRING" id="32264.T1L1E1"/>
<dbReference type="InterPro" id="IPR052433">
    <property type="entry name" value="X-Pro_dipept-like"/>
</dbReference>
<evidence type="ECO:0000313" key="8">
    <source>
        <dbReference type="EnsemblMetazoa" id="tetur31g01420.1"/>
    </source>
</evidence>